<evidence type="ECO:0000313" key="13">
    <source>
        <dbReference type="EMBL" id="GIN96112.1"/>
    </source>
</evidence>
<dbReference type="Proteomes" id="UP000680670">
    <property type="component" value="Unassembled WGS sequence"/>
</dbReference>
<dbReference type="InterPro" id="IPR014729">
    <property type="entry name" value="Rossmann-like_a/b/a_fold"/>
</dbReference>
<dbReference type="GO" id="GO:0005524">
    <property type="term" value="F:ATP binding"/>
    <property type="evidence" value="ECO:0007669"/>
    <property type="project" value="UniProtKB-KW"/>
</dbReference>
<dbReference type="RefSeq" id="WP_126646617.1">
    <property type="nucleotide sequence ID" value="NZ_BORJ01000004.1"/>
</dbReference>
<comment type="caution">
    <text evidence="14">The sequence shown here is derived from an EMBL/GenBank/DDBJ whole genome shotgun (WGS) entry which is preliminary data.</text>
</comment>
<dbReference type="InterPro" id="IPR023468">
    <property type="entry name" value="Riboflavin_kinase"/>
</dbReference>
<dbReference type="InterPro" id="IPR015864">
    <property type="entry name" value="FAD_synthase"/>
</dbReference>
<keyword evidence="16" id="KW-1185">Reference proteome</keyword>
<dbReference type="GO" id="GO:0009231">
    <property type="term" value="P:riboflavin biosynthetic process"/>
    <property type="evidence" value="ECO:0007669"/>
    <property type="project" value="InterPro"/>
</dbReference>
<dbReference type="PANTHER" id="PTHR22749">
    <property type="entry name" value="RIBOFLAVIN KINASE/FMN ADENYLYLTRANSFERASE"/>
    <property type="match status" value="1"/>
</dbReference>
<name>A0A429X5M0_SIMTE</name>
<keyword evidence="6" id="KW-0808">Transferase</keyword>
<dbReference type="Proteomes" id="UP000287296">
    <property type="component" value="Unassembled WGS sequence"/>
</dbReference>
<evidence type="ECO:0000256" key="4">
    <source>
        <dbReference type="ARBA" id="ARBA00022630"/>
    </source>
</evidence>
<dbReference type="SUPFAM" id="SSF52374">
    <property type="entry name" value="Nucleotidylyl transferase"/>
    <property type="match status" value="1"/>
</dbReference>
<dbReference type="EC" id="2.7.7.2" evidence="3"/>
<proteinExistence type="inferred from homology"/>
<keyword evidence="8" id="KW-0547">Nucleotide-binding</keyword>
<keyword evidence="7" id="KW-0548">Nucleotidyltransferase</keyword>
<keyword evidence="4" id="KW-0285">Flavoprotein</keyword>
<evidence type="ECO:0000313" key="15">
    <source>
        <dbReference type="Proteomes" id="UP000287296"/>
    </source>
</evidence>
<evidence type="ECO:0000256" key="11">
    <source>
        <dbReference type="ARBA" id="ARBA00049494"/>
    </source>
</evidence>
<dbReference type="OrthoDB" id="9803667at2"/>
<dbReference type="InterPro" id="IPR004821">
    <property type="entry name" value="Cyt_trans-like"/>
</dbReference>
<dbReference type="GO" id="GO:0006747">
    <property type="term" value="P:FAD biosynthetic process"/>
    <property type="evidence" value="ECO:0007669"/>
    <property type="project" value="UniProtKB-UniPathway"/>
</dbReference>
<organism evidence="14 15">
    <name type="scientific">Siminovitchia terrae</name>
    <name type="common">Bacillus terrae</name>
    <dbReference type="NCBI Taxonomy" id="1914933"/>
    <lineage>
        <taxon>Bacteria</taxon>
        <taxon>Bacillati</taxon>
        <taxon>Bacillota</taxon>
        <taxon>Bacilli</taxon>
        <taxon>Bacillales</taxon>
        <taxon>Bacillaceae</taxon>
        <taxon>Siminovitchia</taxon>
    </lineage>
</organism>
<protein>
    <recommendedName>
        <fullName evidence="3">FAD synthase</fullName>
        <ecNumber evidence="3">2.7.7.2</ecNumber>
    </recommendedName>
</protein>
<dbReference type="EMBL" id="BORJ01000004">
    <property type="protein sequence ID" value="GIN96112.1"/>
    <property type="molecule type" value="Genomic_DNA"/>
</dbReference>
<dbReference type="Gene3D" id="3.40.50.620">
    <property type="entry name" value="HUPs"/>
    <property type="match status" value="1"/>
</dbReference>
<dbReference type="GO" id="GO:0003919">
    <property type="term" value="F:FMN adenylyltransferase activity"/>
    <property type="evidence" value="ECO:0007669"/>
    <property type="project" value="UniProtKB-EC"/>
</dbReference>
<dbReference type="UniPathway" id="UPA00277">
    <property type="reaction ID" value="UER00407"/>
</dbReference>
<dbReference type="GO" id="GO:0009398">
    <property type="term" value="P:FMN biosynthetic process"/>
    <property type="evidence" value="ECO:0007669"/>
    <property type="project" value="TreeGrafter"/>
</dbReference>
<dbReference type="Pfam" id="PF06574">
    <property type="entry name" value="FAD_syn"/>
    <property type="match status" value="1"/>
</dbReference>
<dbReference type="EMBL" id="QYTW02000018">
    <property type="protein sequence ID" value="RST58583.1"/>
    <property type="molecule type" value="Genomic_DNA"/>
</dbReference>
<dbReference type="GO" id="GO:0008531">
    <property type="term" value="F:riboflavin kinase activity"/>
    <property type="evidence" value="ECO:0007669"/>
    <property type="project" value="TreeGrafter"/>
</dbReference>
<dbReference type="CDD" id="cd02064">
    <property type="entry name" value="FAD_synthetase_N"/>
    <property type="match status" value="1"/>
</dbReference>
<sequence>METIYIRGLLDMKTLTSEPCVMALGFFDGVHLGHRELIETSRKIAEQKNLTLTVMTFFPHPSNVLPNNQKIDRYLSPLDAKKEIFKELGVEKLFIVTFNQDFAKLAPPAFVRKYICGLNCKHVVAGFDFTYGFKGQGNMERIVQDGGGEFDITVVSKKSYKEMKISSTKIRELLNNGAVAAIPHYLGSYYSTYGQIENESYDLDNQTIMVNMSFDEYMLPRKGMYLIRLKMDSGVIEGICKLTESISGTQTIYIQSKKRPNLESRVKVEWILELEVLSPPETDEMVKKVQMVV</sequence>
<dbReference type="PANTHER" id="PTHR22749:SF6">
    <property type="entry name" value="RIBOFLAVIN KINASE"/>
    <property type="match status" value="1"/>
</dbReference>
<feature type="domain" description="FAD synthetase" evidence="12">
    <location>
        <begin position="17"/>
        <end position="169"/>
    </location>
</feature>
<gene>
    <name evidence="13" type="primary">ribC</name>
    <name evidence="14" type="ORF">D5F11_016235</name>
    <name evidence="13" type="ORF">J6TS1_19820</name>
</gene>
<evidence type="ECO:0000256" key="9">
    <source>
        <dbReference type="ARBA" id="ARBA00022827"/>
    </source>
</evidence>
<evidence type="ECO:0000256" key="2">
    <source>
        <dbReference type="ARBA" id="ARBA00010214"/>
    </source>
</evidence>
<comment type="pathway">
    <text evidence="1">Cofactor biosynthesis; FAD biosynthesis; FAD from FMN: step 1/1.</text>
</comment>
<keyword evidence="5" id="KW-0288">FMN</keyword>
<keyword evidence="10" id="KW-0067">ATP-binding</keyword>
<evidence type="ECO:0000256" key="10">
    <source>
        <dbReference type="ARBA" id="ARBA00022840"/>
    </source>
</evidence>
<dbReference type="AlphaFoldDB" id="A0A429X5M0"/>
<comment type="similarity">
    <text evidence="2">Belongs to the RibF family.</text>
</comment>
<evidence type="ECO:0000313" key="16">
    <source>
        <dbReference type="Proteomes" id="UP000680670"/>
    </source>
</evidence>
<accession>A0A429X5M0</accession>
<evidence type="ECO:0000313" key="14">
    <source>
        <dbReference type="EMBL" id="RST58583.1"/>
    </source>
</evidence>
<dbReference type="FunFam" id="3.40.50.620:FF:000021">
    <property type="entry name" value="Riboflavin biosynthesis protein"/>
    <property type="match status" value="1"/>
</dbReference>
<evidence type="ECO:0000256" key="8">
    <source>
        <dbReference type="ARBA" id="ARBA00022741"/>
    </source>
</evidence>
<evidence type="ECO:0000259" key="12">
    <source>
        <dbReference type="Pfam" id="PF06574"/>
    </source>
</evidence>
<reference evidence="13 16" key="2">
    <citation type="submission" date="2021-03" db="EMBL/GenBank/DDBJ databases">
        <title>Antimicrobial resistance genes in bacteria isolated from Japanese honey, and their potential for conferring macrolide and lincosamide resistance in the American foulbrood pathogen Paenibacillus larvae.</title>
        <authorList>
            <person name="Okamoto M."/>
            <person name="Kumagai M."/>
            <person name="Kanamori H."/>
            <person name="Takamatsu D."/>
        </authorList>
    </citation>
    <scope>NUCLEOTIDE SEQUENCE [LARGE SCALE GENOMIC DNA]</scope>
    <source>
        <strain evidence="13 16">J6TS1</strain>
    </source>
</reference>
<evidence type="ECO:0000256" key="3">
    <source>
        <dbReference type="ARBA" id="ARBA00012393"/>
    </source>
</evidence>
<evidence type="ECO:0000256" key="1">
    <source>
        <dbReference type="ARBA" id="ARBA00004726"/>
    </source>
</evidence>
<evidence type="ECO:0000256" key="7">
    <source>
        <dbReference type="ARBA" id="ARBA00022695"/>
    </source>
</evidence>
<reference evidence="14 15" key="1">
    <citation type="submission" date="2018-12" db="EMBL/GenBank/DDBJ databases">
        <authorList>
            <person name="Sun L."/>
            <person name="Chen Z."/>
        </authorList>
    </citation>
    <scope>NUCLEOTIDE SEQUENCE [LARGE SCALE GENOMIC DNA]</scope>
    <source>
        <strain evidence="14 15">LMG 29736</strain>
    </source>
</reference>
<evidence type="ECO:0000256" key="6">
    <source>
        <dbReference type="ARBA" id="ARBA00022679"/>
    </source>
</evidence>
<comment type="catalytic activity">
    <reaction evidence="11">
        <text>FMN + ATP + H(+) = FAD + diphosphate</text>
        <dbReference type="Rhea" id="RHEA:17237"/>
        <dbReference type="ChEBI" id="CHEBI:15378"/>
        <dbReference type="ChEBI" id="CHEBI:30616"/>
        <dbReference type="ChEBI" id="CHEBI:33019"/>
        <dbReference type="ChEBI" id="CHEBI:57692"/>
        <dbReference type="ChEBI" id="CHEBI:58210"/>
        <dbReference type="EC" id="2.7.7.2"/>
    </reaction>
</comment>
<evidence type="ECO:0000256" key="5">
    <source>
        <dbReference type="ARBA" id="ARBA00022643"/>
    </source>
</evidence>
<keyword evidence="9" id="KW-0274">FAD</keyword>
<dbReference type="NCBIfam" id="TIGR00125">
    <property type="entry name" value="cyt_tran_rel"/>
    <property type="match status" value="1"/>
</dbReference>